<name>A0A1C4UCP4_9ACTN</name>
<organism evidence="2 3">
    <name type="scientific">Micromonospora mirobrigensis</name>
    <dbReference type="NCBI Taxonomy" id="262898"/>
    <lineage>
        <taxon>Bacteria</taxon>
        <taxon>Bacillati</taxon>
        <taxon>Actinomycetota</taxon>
        <taxon>Actinomycetes</taxon>
        <taxon>Micromonosporales</taxon>
        <taxon>Micromonosporaceae</taxon>
        <taxon>Micromonospora</taxon>
    </lineage>
</organism>
<reference evidence="3" key="1">
    <citation type="submission" date="2016-06" db="EMBL/GenBank/DDBJ databases">
        <authorList>
            <person name="Varghese N."/>
            <person name="Submissions Spin"/>
        </authorList>
    </citation>
    <scope>NUCLEOTIDE SEQUENCE [LARGE SCALE GENOMIC DNA]</scope>
    <source>
        <strain evidence="3">DSM 44830</strain>
    </source>
</reference>
<gene>
    <name evidence="2" type="ORF">GA0070564_101384</name>
</gene>
<protein>
    <recommendedName>
        <fullName evidence="4">Secreted protein</fullName>
    </recommendedName>
</protein>
<dbReference type="OrthoDB" id="618894at2"/>
<dbReference type="Proteomes" id="UP000199504">
    <property type="component" value="Unassembled WGS sequence"/>
</dbReference>
<evidence type="ECO:0000313" key="3">
    <source>
        <dbReference type="Proteomes" id="UP000199504"/>
    </source>
</evidence>
<evidence type="ECO:0008006" key="4">
    <source>
        <dbReference type="Google" id="ProtNLM"/>
    </source>
</evidence>
<dbReference type="RefSeq" id="WP_141714684.1">
    <property type="nucleotide sequence ID" value="NZ_FMCX01000001.1"/>
</dbReference>
<proteinExistence type="predicted"/>
<evidence type="ECO:0000256" key="1">
    <source>
        <dbReference type="SAM" id="SignalP"/>
    </source>
</evidence>
<evidence type="ECO:0000313" key="2">
    <source>
        <dbReference type="EMBL" id="SCE69436.1"/>
    </source>
</evidence>
<dbReference type="AlphaFoldDB" id="A0A1C4UCP4"/>
<feature type="signal peptide" evidence="1">
    <location>
        <begin position="1"/>
        <end position="27"/>
    </location>
</feature>
<keyword evidence="1" id="KW-0732">Signal</keyword>
<accession>A0A1C4UCP4</accession>
<sequence length="412" mass="44064">MRRTGRIAMVAVLVAAALAGPANPAQAADPAPTKISASGYPLTTTRSYADADLLGGAIGADKKRGVDWVLANANRSLEPLSCQTGSGKAMTYLASQGTGEYGFCWDDTGTSTDDPSSTTWIPQGITTTADAYGNYTYDGVQAVATTWYSTDAGHVRVSLAPAAGYRSGAKYRHLLLVDPTSGGNYTAVEDCHAGGAMWYGTMLYVACTDHVKLFSWDHLWSADTTSYCADKVGRYDDNGTVRFCADGYAYVMAQVGQITPVNANVRFSSLALDRGSSPDRMVVTEYSTSNGAKIWRYNLDYTTRLPAVTAPSTTTGAADVWSMPWDKVQGAVTHGDNFWFNSSGGADFYGKLRYWNSSTGNPVKTYTGAHGAEAISYWGWGDGAGGQPDMLYTLSEHPAYRAVIAIRQGDFN</sequence>
<dbReference type="EMBL" id="FMCX01000001">
    <property type="protein sequence ID" value="SCE69436.1"/>
    <property type="molecule type" value="Genomic_DNA"/>
</dbReference>
<dbReference type="STRING" id="262898.GA0070564_101384"/>
<feature type="chain" id="PRO_5008704712" description="Secreted protein" evidence="1">
    <location>
        <begin position="28"/>
        <end position="412"/>
    </location>
</feature>
<keyword evidence="3" id="KW-1185">Reference proteome</keyword>